<dbReference type="Gene3D" id="3.40.50.1010">
    <property type="entry name" value="5'-nuclease"/>
    <property type="match status" value="1"/>
</dbReference>
<feature type="domain" description="NYN" evidence="1">
    <location>
        <begin position="11"/>
        <end position="149"/>
    </location>
</feature>
<comment type="caution">
    <text evidence="2">The sequence shown here is derived from an EMBL/GenBank/DDBJ whole genome shotgun (WGS) entry which is preliminary data.</text>
</comment>
<protein>
    <submittedName>
        <fullName evidence="2">NYN domain-containing protein</fullName>
    </submittedName>
</protein>
<dbReference type="InterPro" id="IPR047140">
    <property type="entry name" value="LabA"/>
</dbReference>
<dbReference type="Pfam" id="PF01936">
    <property type="entry name" value="NYN"/>
    <property type="match status" value="1"/>
</dbReference>
<sequence>MGNTKKVTYAFIDSQNLNLSVLYDLTNKSGKIIYQGWKLDFERFFIYLKDKYKVNKSYLFIGRVDGNKKLYRFLKGVGYELIYKPTIDYGDGKKKFTKGNVDAELVLHTMIEFPNYDNAIIVSGDGDYFCLIEYLETLNKLSQIVIPNKYSYSSLLRKYRPYMVFVTDLKAKLEYRN</sequence>
<evidence type="ECO:0000313" key="3">
    <source>
        <dbReference type="Proteomes" id="UP000614469"/>
    </source>
</evidence>
<name>A0A8J6NND2_9CHLR</name>
<dbReference type="PANTHER" id="PTHR35458:SF2">
    <property type="entry name" value="SLR0755 PROTEIN"/>
    <property type="match status" value="1"/>
</dbReference>
<gene>
    <name evidence="2" type="ORF">H8E29_12785</name>
</gene>
<dbReference type="AlphaFoldDB" id="A0A8J6NND2"/>
<evidence type="ECO:0000313" key="2">
    <source>
        <dbReference type="EMBL" id="MBC8336136.1"/>
    </source>
</evidence>
<accession>A0A8J6NND2</accession>
<dbReference type="Proteomes" id="UP000614469">
    <property type="component" value="Unassembled WGS sequence"/>
</dbReference>
<dbReference type="EMBL" id="JACNJN010000142">
    <property type="protein sequence ID" value="MBC8336136.1"/>
    <property type="molecule type" value="Genomic_DNA"/>
</dbReference>
<organism evidence="2 3">
    <name type="scientific">Candidatus Desulfolinea nitratireducens</name>
    <dbReference type="NCBI Taxonomy" id="2841698"/>
    <lineage>
        <taxon>Bacteria</taxon>
        <taxon>Bacillati</taxon>
        <taxon>Chloroflexota</taxon>
        <taxon>Anaerolineae</taxon>
        <taxon>Anaerolineales</taxon>
        <taxon>Anaerolineales incertae sedis</taxon>
        <taxon>Candidatus Desulfolinea</taxon>
    </lineage>
</organism>
<dbReference type="PANTHER" id="PTHR35458">
    <property type="entry name" value="SLR0755 PROTEIN"/>
    <property type="match status" value="1"/>
</dbReference>
<reference evidence="2 3" key="1">
    <citation type="submission" date="2020-08" db="EMBL/GenBank/DDBJ databases">
        <title>Bridging the membrane lipid divide: bacteria of the FCB group superphylum have the potential to synthesize archaeal ether lipids.</title>
        <authorList>
            <person name="Villanueva L."/>
            <person name="Von Meijenfeldt F.A.B."/>
            <person name="Westbye A.B."/>
            <person name="Yadav S."/>
            <person name="Hopmans E.C."/>
            <person name="Dutilh B.E."/>
            <person name="Sinninghe Damste J.S."/>
        </authorList>
    </citation>
    <scope>NUCLEOTIDE SEQUENCE [LARGE SCALE GENOMIC DNA]</scope>
    <source>
        <strain evidence="2">NIOZ-UU36</strain>
    </source>
</reference>
<dbReference type="InterPro" id="IPR021139">
    <property type="entry name" value="NYN"/>
</dbReference>
<dbReference type="GO" id="GO:0004540">
    <property type="term" value="F:RNA nuclease activity"/>
    <property type="evidence" value="ECO:0007669"/>
    <property type="project" value="InterPro"/>
</dbReference>
<proteinExistence type="predicted"/>
<evidence type="ECO:0000259" key="1">
    <source>
        <dbReference type="Pfam" id="PF01936"/>
    </source>
</evidence>